<evidence type="ECO:0000256" key="8">
    <source>
        <dbReference type="RuleBase" id="RU000416"/>
    </source>
</evidence>
<dbReference type="OrthoDB" id="32195at2"/>
<dbReference type="RefSeq" id="WP_084371152.1">
    <property type="nucleotide sequence ID" value="NZ_FWYF01000001.1"/>
</dbReference>
<evidence type="ECO:0000313" key="9">
    <source>
        <dbReference type="EMBL" id="SMD32496.1"/>
    </source>
</evidence>
<comment type="similarity">
    <text evidence="7 8">Belongs to the class I-like SAM-binding methyltransferase superfamily. C5-methyltransferase family.</text>
</comment>
<dbReference type="Pfam" id="PF00145">
    <property type="entry name" value="DNA_methylase"/>
    <property type="match status" value="1"/>
</dbReference>
<name>A0A1W2G881_REIFA</name>
<organism evidence="9 10">
    <name type="scientific">Reichenbachiella faecimaris</name>
    <dbReference type="NCBI Taxonomy" id="692418"/>
    <lineage>
        <taxon>Bacteria</taxon>
        <taxon>Pseudomonadati</taxon>
        <taxon>Bacteroidota</taxon>
        <taxon>Cytophagia</taxon>
        <taxon>Cytophagales</taxon>
        <taxon>Reichenbachiellaceae</taxon>
        <taxon>Reichenbachiella</taxon>
    </lineage>
</organism>
<evidence type="ECO:0000256" key="1">
    <source>
        <dbReference type="ARBA" id="ARBA00011975"/>
    </source>
</evidence>
<evidence type="ECO:0000256" key="4">
    <source>
        <dbReference type="ARBA" id="ARBA00022691"/>
    </source>
</evidence>
<dbReference type="InterPro" id="IPR050390">
    <property type="entry name" value="C5-Methyltransferase"/>
</dbReference>
<keyword evidence="2 7" id="KW-0489">Methyltransferase</keyword>
<dbReference type="Gene3D" id="3.90.120.10">
    <property type="entry name" value="DNA Methylase, subunit A, domain 2"/>
    <property type="match status" value="1"/>
</dbReference>
<dbReference type="GO" id="GO:0032259">
    <property type="term" value="P:methylation"/>
    <property type="evidence" value="ECO:0007669"/>
    <property type="project" value="UniProtKB-KW"/>
</dbReference>
<evidence type="ECO:0000256" key="7">
    <source>
        <dbReference type="PROSITE-ProRule" id="PRU01016"/>
    </source>
</evidence>
<protein>
    <recommendedName>
        <fullName evidence="1">DNA (cytosine-5-)-methyltransferase</fullName>
        <ecNumber evidence="1">2.1.1.37</ecNumber>
    </recommendedName>
</protein>
<dbReference type="AlphaFoldDB" id="A0A1W2G881"/>
<evidence type="ECO:0000313" key="10">
    <source>
        <dbReference type="Proteomes" id="UP000192472"/>
    </source>
</evidence>
<dbReference type="EC" id="2.1.1.37" evidence="1"/>
<dbReference type="GO" id="GO:0003677">
    <property type="term" value="F:DNA binding"/>
    <property type="evidence" value="ECO:0007669"/>
    <property type="project" value="TreeGrafter"/>
</dbReference>
<dbReference type="PROSITE" id="PS51679">
    <property type="entry name" value="SAM_MT_C5"/>
    <property type="match status" value="1"/>
</dbReference>
<keyword evidence="10" id="KW-1185">Reference proteome</keyword>
<evidence type="ECO:0000256" key="5">
    <source>
        <dbReference type="ARBA" id="ARBA00022747"/>
    </source>
</evidence>
<reference evidence="9 10" key="1">
    <citation type="submission" date="2017-04" db="EMBL/GenBank/DDBJ databases">
        <authorList>
            <person name="Afonso C.L."/>
            <person name="Miller P.J."/>
            <person name="Scott M.A."/>
            <person name="Spackman E."/>
            <person name="Goraichik I."/>
            <person name="Dimitrov K.M."/>
            <person name="Suarez D.L."/>
            <person name="Swayne D.E."/>
        </authorList>
    </citation>
    <scope>NUCLEOTIDE SEQUENCE [LARGE SCALE GENOMIC DNA]</scope>
    <source>
        <strain evidence="9 10">DSM 26133</strain>
    </source>
</reference>
<dbReference type="EMBL" id="FWYF01000001">
    <property type="protein sequence ID" value="SMD32496.1"/>
    <property type="molecule type" value="Genomic_DNA"/>
</dbReference>
<gene>
    <name evidence="9" type="ORF">SAMN04488029_0841</name>
</gene>
<dbReference type="PANTHER" id="PTHR10629">
    <property type="entry name" value="CYTOSINE-SPECIFIC METHYLTRANSFERASE"/>
    <property type="match status" value="1"/>
</dbReference>
<dbReference type="GO" id="GO:0044027">
    <property type="term" value="P:negative regulation of gene expression via chromosomal CpG island methylation"/>
    <property type="evidence" value="ECO:0007669"/>
    <property type="project" value="TreeGrafter"/>
</dbReference>
<dbReference type="GO" id="GO:0009307">
    <property type="term" value="P:DNA restriction-modification system"/>
    <property type="evidence" value="ECO:0007669"/>
    <property type="project" value="UniProtKB-KW"/>
</dbReference>
<keyword evidence="3 7" id="KW-0808">Transferase</keyword>
<feature type="active site" evidence="7">
    <location>
        <position position="105"/>
    </location>
</feature>
<comment type="catalytic activity">
    <reaction evidence="6">
        <text>a 2'-deoxycytidine in DNA + S-adenosyl-L-methionine = a 5-methyl-2'-deoxycytidine in DNA + S-adenosyl-L-homocysteine + H(+)</text>
        <dbReference type="Rhea" id="RHEA:13681"/>
        <dbReference type="Rhea" id="RHEA-COMP:11369"/>
        <dbReference type="Rhea" id="RHEA-COMP:11370"/>
        <dbReference type="ChEBI" id="CHEBI:15378"/>
        <dbReference type="ChEBI" id="CHEBI:57856"/>
        <dbReference type="ChEBI" id="CHEBI:59789"/>
        <dbReference type="ChEBI" id="CHEBI:85452"/>
        <dbReference type="ChEBI" id="CHEBI:85454"/>
        <dbReference type="EC" id="2.1.1.37"/>
    </reaction>
</comment>
<evidence type="ECO:0000256" key="6">
    <source>
        <dbReference type="ARBA" id="ARBA00047422"/>
    </source>
</evidence>
<evidence type="ECO:0000256" key="3">
    <source>
        <dbReference type="ARBA" id="ARBA00022679"/>
    </source>
</evidence>
<proteinExistence type="inferred from homology"/>
<accession>A0A1W2G881</accession>
<dbReference type="STRING" id="692418.SAMN04488029_0841"/>
<evidence type="ECO:0000256" key="2">
    <source>
        <dbReference type="ARBA" id="ARBA00022603"/>
    </source>
</evidence>
<dbReference type="Proteomes" id="UP000192472">
    <property type="component" value="Unassembled WGS sequence"/>
</dbReference>
<dbReference type="InterPro" id="IPR029063">
    <property type="entry name" value="SAM-dependent_MTases_sf"/>
</dbReference>
<dbReference type="GO" id="GO:0003886">
    <property type="term" value="F:DNA (cytosine-5-)-methyltransferase activity"/>
    <property type="evidence" value="ECO:0007669"/>
    <property type="project" value="UniProtKB-EC"/>
</dbReference>
<keyword evidence="4 7" id="KW-0949">S-adenosyl-L-methionine</keyword>
<dbReference type="NCBIfam" id="TIGR00675">
    <property type="entry name" value="dcm"/>
    <property type="match status" value="1"/>
</dbReference>
<keyword evidence="5" id="KW-0680">Restriction system</keyword>
<dbReference type="PRINTS" id="PR00105">
    <property type="entry name" value="C5METTRFRASE"/>
</dbReference>
<dbReference type="PANTHER" id="PTHR10629:SF52">
    <property type="entry name" value="DNA (CYTOSINE-5)-METHYLTRANSFERASE 1"/>
    <property type="match status" value="1"/>
</dbReference>
<dbReference type="Gene3D" id="3.40.50.150">
    <property type="entry name" value="Vaccinia Virus protein VP39"/>
    <property type="match status" value="1"/>
</dbReference>
<dbReference type="SUPFAM" id="SSF53335">
    <property type="entry name" value="S-adenosyl-L-methionine-dependent methyltransferases"/>
    <property type="match status" value="1"/>
</dbReference>
<dbReference type="InterPro" id="IPR001525">
    <property type="entry name" value="C5_MeTfrase"/>
</dbReference>
<sequence length="394" mass="44857">MLNSLEKQTPKIGIFSFFAGAGFLDLGFEMTKDFETLFVNEYHKPFLDIYKSSRTNLKIAEPHFGYNAESIETFLNKRGSQFLGQSIEEARATHDLIGFIGGPPCPDFSVGGKNKGVEGENGKLSGTYVELITRNNPDFFLFENVKGLYRTKKHREFFNSIKTKLIANGYYLTEKLINAIEFGAPQDRERIILIGFKRNILTDFGLELNGSPILKAFPWDSKISHISKIVLSLNWPTQETFVENSTKRCPNDVLEELTVEHWFKKNDVENHPNSNHYFQPRAGLPKFLTIYEGDDLKKSYKRLHRWRYSPTAAYGNNEVHLHPYKARRISVADALAIQSLPKEFVIPDNISLTNMFKTVGNGVPFLAAKGLAETILDYIKNVKIKNPEYAEVIG</sequence>